<feature type="domain" description="Ubiquitin-like" evidence="2">
    <location>
        <begin position="1"/>
        <end position="78"/>
    </location>
</feature>
<dbReference type="PANTHER" id="PTHR10621:SF43">
    <property type="entry name" value="UBIQUITIN-LIKE DOMAIN-CONTAINING PROTEIN"/>
    <property type="match status" value="1"/>
</dbReference>
<dbReference type="GO" id="GO:0031593">
    <property type="term" value="F:polyubiquitin modification-dependent protein binding"/>
    <property type="evidence" value="ECO:0007669"/>
    <property type="project" value="TreeGrafter"/>
</dbReference>
<name>A0AAU9SRV0_THLAR</name>
<dbReference type="Pfam" id="PF00240">
    <property type="entry name" value="ubiquitin"/>
    <property type="match status" value="1"/>
</dbReference>
<dbReference type="GO" id="GO:0005829">
    <property type="term" value="C:cytosol"/>
    <property type="evidence" value="ECO:0007669"/>
    <property type="project" value="TreeGrafter"/>
</dbReference>
<dbReference type="Proteomes" id="UP000836841">
    <property type="component" value="Chromosome 6"/>
</dbReference>
<organism evidence="3 4">
    <name type="scientific">Thlaspi arvense</name>
    <name type="common">Field penny-cress</name>
    <dbReference type="NCBI Taxonomy" id="13288"/>
    <lineage>
        <taxon>Eukaryota</taxon>
        <taxon>Viridiplantae</taxon>
        <taxon>Streptophyta</taxon>
        <taxon>Embryophyta</taxon>
        <taxon>Tracheophyta</taxon>
        <taxon>Spermatophyta</taxon>
        <taxon>Magnoliopsida</taxon>
        <taxon>eudicotyledons</taxon>
        <taxon>Gunneridae</taxon>
        <taxon>Pentapetalae</taxon>
        <taxon>rosids</taxon>
        <taxon>malvids</taxon>
        <taxon>Brassicales</taxon>
        <taxon>Brassicaceae</taxon>
        <taxon>Thlaspideae</taxon>
        <taxon>Thlaspi</taxon>
    </lineage>
</organism>
<reference evidence="3 4" key="1">
    <citation type="submission" date="2022-03" db="EMBL/GenBank/DDBJ databases">
        <authorList>
            <person name="Nunn A."/>
            <person name="Chopra R."/>
            <person name="Nunn A."/>
            <person name="Contreras Garrido A."/>
        </authorList>
    </citation>
    <scope>NUCLEOTIDE SEQUENCE [LARGE SCALE GENOMIC DNA]</scope>
</reference>
<dbReference type="InterPro" id="IPR029071">
    <property type="entry name" value="Ubiquitin-like_domsf"/>
</dbReference>
<dbReference type="InterPro" id="IPR000626">
    <property type="entry name" value="Ubiquitin-like_dom"/>
</dbReference>
<protein>
    <recommendedName>
        <fullName evidence="2">Ubiquitin-like domain-containing protein</fullName>
    </recommendedName>
</protein>
<feature type="compositionally biased region" description="Polar residues" evidence="1">
    <location>
        <begin position="79"/>
        <end position="103"/>
    </location>
</feature>
<evidence type="ECO:0000256" key="1">
    <source>
        <dbReference type="SAM" id="MobiDB-lite"/>
    </source>
</evidence>
<feature type="compositionally biased region" description="Polar residues" evidence="1">
    <location>
        <begin position="332"/>
        <end position="351"/>
    </location>
</feature>
<dbReference type="Gene3D" id="3.10.20.90">
    <property type="entry name" value="Phosphatidylinositol 3-kinase Catalytic Subunit, Chain A, domain 1"/>
    <property type="match status" value="1"/>
</dbReference>
<evidence type="ECO:0000313" key="4">
    <source>
        <dbReference type="Proteomes" id="UP000836841"/>
    </source>
</evidence>
<dbReference type="GO" id="GO:0043130">
    <property type="term" value="F:ubiquitin binding"/>
    <property type="evidence" value="ECO:0007669"/>
    <property type="project" value="TreeGrafter"/>
</dbReference>
<feature type="region of interest" description="Disordered" evidence="1">
    <location>
        <begin position="74"/>
        <end position="103"/>
    </location>
</feature>
<dbReference type="GO" id="GO:0043161">
    <property type="term" value="P:proteasome-mediated ubiquitin-dependent protein catabolic process"/>
    <property type="evidence" value="ECO:0007669"/>
    <property type="project" value="TreeGrafter"/>
</dbReference>
<dbReference type="SUPFAM" id="SSF54236">
    <property type="entry name" value="Ubiquitin-like"/>
    <property type="match status" value="2"/>
</dbReference>
<gene>
    <name evidence="3" type="ORF">TAV2_LOCUS22155</name>
</gene>
<dbReference type="PROSITE" id="PS50053">
    <property type="entry name" value="UBIQUITIN_2"/>
    <property type="match status" value="1"/>
</dbReference>
<feature type="region of interest" description="Disordered" evidence="1">
    <location>
        <begin position="332"/>
        <end position="352"/>
    </location>
</feature>
<dbReference type="EMBL" id="OU466862">
    <property type="protein sequence ID" value="CAH2071862.1"/>
    <property type="molecule type" value="Genomic_DNA"/>
</dbReference>
<dbReference type="SMART" id="SM00213">
    <property type="entry name" value="UBQ"/>
    <property type="match status" value="2"/>
</dbReference>
<evidence type="ECO:0000259" key="2">
    <source>
        <dbReference type="PROSITE" id="PS50053"/>
    </source>
</evidence>
<feature type="region of interest" description="Disordered" evidence="1">
    <location>
        <begin position="249"/>
        <end position="289"/>
    </location>
</feature>
<accession>A0AAU9SRV0</accession>
<evidence type="ECO:0000313" key="3">
    <source>
        <dbReference type="EMBL" id="CAH2071862.1"/>
    </source>
</evidence>
<dbReference type="GO" id="GO:0005654">
    <property type="term" value="C:nucleoplasm"/>
    <property type="evidence" value="ECO:0007669"/>
    <property type="project" value="TreeGrafter"/>
</dbReference>
<dbReference type="CDD" id="cd17039">
    <property type="entry name" value="Ubl_ubiquitin_like"/>
    <property type="match status" value="2"/>
</dbReference>
<proteinExistence type="predicted"/>
<dbReference type="GO" id="GO:0070628">
    <property type="term" value="F:proteasome binding"/>
    <property type="evidence" value="ECO:0007669"/>
    <property type="project" value="TreeGrafter"/>
</dbReference>
<dbReference type="AlphaFoldDB" id="A0AAU9SRV0"/>
<keyword evidence="4" id="KW-1185">Reference proteome</keyword>
<dbReference type="PANTHER" id="PTHR10621">
    <property type="entry name" value="UV EXCISION REPAIR PROTEIN RAD23"/>
    <property type="match status" value="1"/>
</dbReference>
<sequence>MEIFFDNNGGQALFSMKAESSDTVLEMKQKIETSYGIAVSKQTIFFKGKLLLQDRLTLQQCKIVHKSRLVFFGPRPRSQKPNHNISQVLPQTEPSSVPSNSTQGIFNIQDSSERITTNQESTVMARSNDDQVLHQTEQQSPVPSYAINEFLNKDWSSMARSDDEHVVHQTEKSLESSNSIEDFLCGEDRPATTEGNVNIQDSSMGNNEYQDWRQMKPSSPSNLLGDFMHGESTNIQSYWPAISYENQGFQTEHSPVPSLSTEQSINAQDLSGSSNQGFQTEQSPVPSLSAEQRINAQDFSGSSNQGFQTEQNPVSSLSAEQSIYTLELSGSSNQGFHQTEQSPVPSPSTEQRINDHVVIDIPDSPVRRSSNKPPKNLRVMILPCSREDKPMPKFPVEVNASEKVEELKRELEEIQQRSQLYLPEEGYIFLHKEGQRQLNNDKSFRSNRVANGDTIQIFPGTYTMT</sequence>